<protein>
    <recommendedName>
        <fullName evidence="1">Lipocalin-like domain-containing protein</fullName>
    </recommendedName>
</protein>
<gene>
    <name evidence="2" type="ORF">GCM10011531_18950</name>
</gene>
<evidence type="ECO:0000313" key="3">
    <source>
        <dbReference type="Proteomes" id="UP000598120"/>
    </source>
</evidence>
<dbReference type="AlphaFoldDB" id="A0A8J2TSU5"/>
<dbReference type="InterPro" id="IPR024311">
    <property type="entry name" value="Lipocalin-like"/>
</dbReference>
<reference evidence="2 3" key="1">
    <citation type="journal article" date="2014" name="Int. J. Syst. Evol. Microbiol.">
        <title>Complete genome sequence of Corynebacterium casei LMG S-19264T (=DSM 44701T), isolated from a smear-ripened cheese.</title>
        <authorList>
            <consortium name="US DOE Joint Genome Institute (JGI-PGF)"/>
            <person name="Walter F."/>
            <person name="Albersmeier A."/>
            <person name="Kalinowski J."/>
            <person name="Ruckert C."/>
        </authorList>
    </citation>
    <scope>NUCLEOTIDE SEQUENCE [LARGE SCALE GENOMIC DNA]</scope>
    <source>
        <strain evidence="2 3">CGMCC 1.15295</strain>
    </source>
</reference>
<evidence type="ECO:0000259" key="1">
    <source>
        <dbReference type="Pfam" id="PF13648"/>
    </source>
</evidence>
<evidence type="ECO:0000313" key="2">
    <source>
        <dbReference type="EMBL" id="GFZ87651.1"/>
    </source>
</evidence>
<dbReference type="EMBL" id="BMIC01000003">
    <property type="protein sequence ID" value="GFZ87651.1"/>
    <property type="molecule type" value="Genomic_DNA"/>
</dbReference>
<dbReference type="Pfam" id="PF13648">
    <property type="entry name" value="Lipocalin_4"/>
    <property type="match status" value="1"/>
</dbReference>
<feature type="domain" description="Lipocalin-like" evidence="1">
    <location>
        <begin position="27"/>
        <end position="117"/>
    </location>
</feature>
<dbReference type="RefSeq" id="WP_188606128.1">
    <property type="nucleotide sequence ID" value="NZ_BMIC01000003.1"/>
</dbReference>
<comment type="caution">
    <text evidence="2">The sequence shown here is derived from an EMBL/GenBank/DDBJ whole genome shotgun (WGS) entry which is preliminary data.</text>
</comment>
<dbReference type="Proteomes" id="UP000598120">
    <property type="component" value="Unassembled WGS sequence"/>
</dbReference>
<dbReference type="PROSITE" id="PS51257">
    <property type="entry name" value="PROKAR_LIPOPROTEIN"/>
    <property type="match status" value="1"/>
</dbReference>
<keyword evidence="3" id="KW-1185">Reference proteome</keyword>
<accession>A0A8J2TSU5</accession>
<organism evidence="2 3">
    <name type="scientific">Aquaticitalea lipolytica</name>
    <dbReference type="NCBI Taxonomy" id="1247562"/>
    <lineage>
        <taxon>Bacteria</taxon>
        <taxon>Pseudomonadati</taxon>
        <taxon>Bacteroidota</taxon>
        <taxon>Flavobacteriia</taxon>
        <taxon>Flavobacteriales</taxon>
        <taxon>Flavobacteriaceae</taxon>
        <taxon>Aquaticitalea</taxon>
    </lineage>
</organism>
<proteinExistence type="predicted"/>
<name>A0A8J2TSU5_9FLAO</name>
<sequence>MRKVFLLLALGIIFSCSKDPETLITHLNGYWEIDEVTLPDGTKRDYNYNDTIDFLSINDSLTGFRKKMKPNFDGSFSTSNDAEALKIVIENDSLNIYYKTPYSEWKETVLDATEDKLLIQNKDKLIYLYKRYEPLVIE</sequence>